<dbReference type="STRING" id="1515439.SAMN06265784_11362"/>
<evidence type="ECO:0000256" key="3">
    <source>
        <dbReference type="ARBA" id="ARBA00022964"/>
    </source>
</evidence>
<dbReference type="OrthoDB" id="7059163at2"/>
<evidence type="ECO:0000256" key="2">
    <source>
        <dbReference type="ARBA" id="ARBA00022723"/>
    </source>
</evidence>
<gene>
    <name evidence="7" type="ORF">SAMN06265784_11362</name>
</gene>
<keyword evidence="3 7" id="KW-0223">Dioxygenase</keyword>
<dbReference type="EMBL" id="FXAT01000013">
    <property type="protein sequence ID" value="SMG59479.1"/>
    <property type="molecule type" value="Genomic_DNA"/>
</dbReference>
<feature type="binding site" evidence="6">
    <location>
        <position position="86"/>
    </location>
    <ligand>
        <name>Fe cation</name>
        <dbReference type="ChEBI" id="CHEBI:24875"/>
        <note>catalytic</note>
    </ligand>
</feature>
<organism evidence="7 8">
    <name type="scientific">Paraburkholderia susongensis</name>
    <dbReference type="NCBI Taxonomy" id="1515439"/>
    <lineage>
        <taxon>Bacteria</taxon>
        <taxon>Pseudomonadati</taxon>
        <taxon>Pseudomonadota</taxon>
        <taxon>Betaproteobacteria</taxon>
        <taxon>Burkholderiales</taxon>
        <taxon>Burkholderiaceae</taxon>
        <taxon>Paraburkholderia</taxon>
    </lineage>
</organism>
<keyword evidence="4" id="KW-0560">Oxidoreductase</keyword>
<keyword evidence="8" id="KW-1185">Reference proteome</keyword>
<proteinExistence type="inferred from homology"/>
<evidence type="ECO:0000256" key="5">
    <source>
        <dbReference type="ARBA" id="ARBA00023004"/>
    </source>
</evidence>
<dbReference type="PANTHER" id="PTHR12918">
    <property type="entry name" value="CYSTEINE DIOXYGENASE"/>
    <property type="match status" value="1"/>
</dbReference>
<dbReference type="RefSeq" id="WP_085488841.1">
    <property type="nucleotide sequence ID" value="NZ_FXAT01000013.1"/>
</dbReference>
<reference evidence="8" key="1">
    <citation type="submission" date="2017-04" db="EMBL/GenBank/DDBJ databases">
        <authorList>
            <person name="Varghese N."/>
            <person name="Submissions S."/>
        </authorList>
    </citation>
    <scope>NUCLEOTIDE SEQUENCE [LARGE SCALE GENOMIC DNA]</scope>
    <source>
        <strain evidence="8">LMG 29540</strain>
    </source>
</reference>
<dbReference type="SUPFAM" id="SSF51182">
    <property type="entry name" value="RmlC-like cupins"/>
    <property type="match status" value="1"/>
</dbReference>
<dbReference type="InterPro" id="IPR011051">
    <property type="entry name" value="RmlC_Cupin_sf"/>
</dbReference>
<dbReference type="PANTHER" id="PTHR12918:SF1">
    <property type="entry name" value="CYSTEINE DIOXYGENASE TYPE 1"/>
    <property type="match status" value="1"/>
</dbReference>
<dbReference type="InterPro" id="IPR010300">
    <property type="entry name" value="CDO_1"/>
</dbReference>
<dbReference type="AlphaFoldDB" id="A0A1X7M297"/>
<dbReference type="Pfam" id="PF05995">
    <property type="entry name" value="CDO_I"/>
    <property type="match status" value="1"/>
</dbReference>
<keyword evidence="2 6" id="KW-0479">Metal-binding</keyword>
<dbReference type="Proteomes" id="UP000193228">
    <property type="component" value="Unassembled WGS sequence"/>
</dbReference>
<keyword evidence="5 6" id="KW-0408">Iron</keyword>
<protein>
    <submittedName>
        <fullName evidence="7">Cysteine dioxygenase type I</fullName>
    </submittedName>
</protein>
<accession>A0A1X7M297</accession>
<evidence type="ECO:0000256" key="4">
    <source>
        <dbReference type="ARBA" id="ARBA00023002"/>
    </source>
</evidence>
<evidence type="ECO:0000313" key="8">
    <source>
        <dbReference type="Proteomes" id="UP000193228"/>
    </source>
</evidence>
<dbReference type="GO" id="GO:0016702">
    <property type="term" value="F:oxidoreductase activity, acting on single donors with incorporation of molecular oxygen, incorporation of two atoms of oxygen"/>
    <property type="evidence" value="ECO:0007669"/>
    <property type="project" value="InterPro"/>
</dbReference>
<evidence type="ECO:0000256" key="1">
    <source>
        <dbReference type="ARBA" id="ARBA00006622"/>
    </source>
</evidence>
<dbReference type="InterPro" id="IPR014710">
    <property type="entry name" value="RmlC-like_jellyroll"/>
</dbReference>
<dbReference type="Gene3D" id="2.60.120.10">
    <property type="entry name" value="Jelly Rolls"/>
    <property type="match status" value="1"/>
</dbReference>
<sequence length="189" mass="21124">MTSHVLDGFFSQATAQSRLQSTPADCVLALAPLMLDLIDHAGTFLQPLHYRSSDVSYTRNLIYEAPDKGLSLYSLVWLPGQWTPVHDHGSWGVVGVVEGVLEERSYVRLSPDRGADEEIDLVRGGIVLLRRGSVTSFVPNPDHIHVTGVPKERSRAVSLHLYGRTMNDFNMYDVEARTRRRITVAHNES</sequence>
<evidence type="ECO:0000256" key="6">
    <source>
        <dbReference type="PIRSR" id="PIRSR610300-51"/>
    </source>
</evidence>
<dbReference type="GO" id="GO:0008198">
    <property type="term" value="F:ferrous iron binding"/>
    <property type="evidence" value="ECO:0007669"/>
    <property type="project" value="TreeGrafter"/>
</dbReference>
<feature type="binding site" evidence="6">
    <location>
        <position position="88"/>
    </location>
    <ligand>
        <name>Fe cation</name>
        <dbReference type="ChEBI" id="CHEBI:24875"/>
        <note>catalytic</note>
    </ligand>
</feature>
<name>A0A1X7M297_9BURK</name>
<feature type="binding site" evidence="6">
    <location>
        <position position="145"/>
    </location>
    <ligand>
        <name>Fe cation</name>
        <dbReference type="ChEBI" id="CHEBI:24875"/>
        <note>catalytic</note>
    </ligand>
</feature>
<comment type="similarity">
    <text evidence="1">Belongs to the cysteine dioxygenase family.</text>
</comment>
<evidence type="ECO:0000313" key="7">
    <source>
        <dbReference type="EMBL" id="SMG59479.1"/>
    </source>
</evidence>